<keyword evidence="2" id="KW-0812">Transmembrane</keyword>
<reference evidence="4 5" key="1">
    <citation type="submission" date="2018-11" db="EMBL/GenBank/DDBJ databases">
        <title>Aerococcus sp. SJQ22, whole genome shotgun sequence.</title>
        <authorList>
            <person name="Sun L."/>
            <person name="Gao X."/>
            <person name="Chen W."/>
            <person name="Huang K."/>
        </authorList>
    </citation>
    <scope>NUCLEOTIDE SEQUENCE [LARGE SCALE GENOMIC DNA]</scope>
    <source>
        <strain evidence="4 5">SJQ22</strain>
    </source>
</reference>
<proteinExistence type="predicted"/>
<feature type="compositionally biased region" description="Low complexity" evidence="1">
    <location>
        <begin position="323"/>
        <end position="352"/>
    </location>
</feature>
<comment type="caution">
    <text evidence="4">The sequence shown here is derived from an EMBL/GenBank/DDBJ whole genome shotgun (WGS) entry which is preliminary data.</text>
</comment>
<name>A0A3N4H3P7_9LACT</name>
<dbReference type="AlphaFoldDB" id="A0A3N4H3P7"/>
<evidence type="ECO:0000313" key="4">
    <source>
        <dbReference type="EMBL" id="RPA65460.1"/>
    </source>
</evidence>
<dbReference type="OrthoDB" id="2134588at2"/>
<evidence type="ECO:0000256" key="2">
    <source>
        <dbReference type="SAM" id="Phobius"/>
    </source>
</evidence>
<feature type="compositionally biased region" description="Low complexity" evidence="1">
    <location>
        <begin position="430"/>
        <end position="489"/>
    </location>
</feature>
<gene>
    <name evidence="4" type="ORF">EF384_00205</name>
</gene>
<sequence>MMQRFMGRNRNYAILLIVLVLCAIFIIIRSFTNSSRMSAEERTVAVAASVNALYYDNSYTFLKEDITQDEIEAVSDDVADLTENDDKDIIEERLASVQRRFDMQNQVNALFEADDEQAVINGATIKEFVVVEDDITLDMIDFLKDDYANELSNLDDGFYATTDALMDEAAQQVALFDSYEDAIADIQADDQLTYDDLAGHLEQMVTDVNEIENPYVQSKLLLMIAAMDEETTESIFQRLVKKAEDANATASELARIREEGQAALALSAERCQDLRDKGEQILASKAATSTLTLRVQKDKPSFDVDTNVASNILGGRNIASARSYQTSGRTSSSSANLPSSSVAVDTPSSSSAETSTDVLSEVDSSSAETISEPAASISSDVMASIPSTSSDTSVDTGVIPSSSDSAGISTSSSSSVASSSSESRDDSSIDDPSSTSASVTDPSQMSSESSTSDSVIENSSSASVSTDQPQSSIEESLPSSSEIPIATPQ</sequence>
<feature type="compositionally biased region" description="Low complexity" evidence="1">
    <location>
        <begin position="387"/>
        <end position="421"/>
    </location>
</feature>
<dbReference type="Proteomes" id="UP000273977">
    <property type="component" value="Unassembled WGS sequence"/>
</dbReference>
<protein>
    <recommendedName>
        <fullName evidence="3">MapZ extracellular domain-containing protein</fullName>
    </recommendedName>
</protein>
<keyword evidence="5" id="KW-1185">Reference proteome</keyword>
<dbReference type="Pfam" id="PF18041">
    <property type="entry name" value="MapZ_EC1"/>
    <property type="match status" value="1"/>
</dbReference>
<keyword evidence="2" id="KW-0472">Membrane</keyword>
<evidence type="ECO:0000259" key="3">
    <source>
        <dbReference type="Pfam" id="PF18041"/>
    </source>
</evidence>
<evidence type="ECO:0000313" key="5">
    <source>
        <dbReference type="Proteomes" id="UP000273977"/>
    </source>
</evidence>
<keyword evidence="2" id="KW-1133">Transmembrane helix</keyword>
<feature type="region of interest" description="Disordered" evidence="1">
    <location>
        <begin position="323"/>
        <end position="489"/>
    </location>
</feature>
<feature type="compositionally biased region" description="Polar residues" evidence="1">
    <location>
        <begin position="353"/>
        <end position="369"/>
    </location>
</feature>
<feature type="domain" description="MapZ extracellular" evidence="3">
    <location>
        <begin position="36"/>
        <end position="144"/>
    </location>
</feature>
<organism evidence="4 5">
    <name type="scientific">Aerococcus agrisoli</name>
    <dbReference type="NCBI Taxonomy" id="2487350"/>
    <lineage>
        <taxon>Bacteria</taxon>
        <taxon>Bacillati</taxon>
        <taxon>Bacillota</taxon>
        <taxon>Bacilli</taxon>
        <taxon>Lactobacillales</taxon>
        <taxon>Aerococcaceae</taxon>
        <taxon>Aerococcus</taxon>
    </lineage>
</organism>
<feature type="transmembrane region" description="Helical" evidence="2">
    <location>
        <begin position="12"/>
        <end position="32"/>
    </location>
</feature>
<dbReference type="EMBL" id="RKMG01000001">
    <property type="protein sequence ID" value="RPA65460.1"/>
    <property type="molecule type" value="Genomic_DNA"/>
</dbReference>
<dbReference type="InterPro" id="IPR041295">
    <property type="entry name" value="MapZ_EC1"/>
</dbReference>
<dbReference type="RefSeq" id="WP_148076692.1">
    <property type="nucleotide sequence ID" value="NZ_RKMG01000001.1"/>
</dbReference>
<evidence type="ECO:0000256" key="1">
    <source>
        <dbReference type="SAM" id="MobiDB-lite"/>
    </source>
</evidence>
<accession>A0A3N4H3P7</accession>